<reference evidence="1" key="3">
    <citation type="journal article" date="2021" name="bioRxiv">
        <title>Bilateral symmetry of linear streptomycete chromosomes.</title>
        <authorList>
            <person name="Algora-Gallardo L."/>
            <person name="Schniete J.K."/>
            <person name="Mark D.R."/>
            <person name="Hunter I.S."/>
            <person name="Herron P.R."/>
        </authorList>
    </citation>
    <scope>NUCLEOTIDE SEQUENCE</scope>
    <source>
        <strain evidence="1">ATCC 10970</strain>
    </source>
</reference>
<name>A0A8A1UWA9_STRR1</name>
<accession>A0A8A1UWA9</accession>
<gene>
    <name evidence="1" type="ORF">SRIM_036270</name>
</gene>
<reference evidence="1" key="1">
    <citation type="submission" date="2012-12" db="EMBL/GenBank/DDBJ databases">
        <authorList>
            <person name="Pethick F.E."/>
            <person name="MacFadyen A.C."/>
            <person name="Tang Z."/>
            <person name="Sangal V."/>
            <person name="Tze-Tze L."/>
            <person name="Chu J."/>
            <person name="Guo M."/>
            <person name="Kirby R."/>
            <person name="Hoskisson P.A."/>
            <person name="Herron P.R."/>
            <person name="Hunter I.S."/>
        </authorList>
    </citation>
    <scope>NUCLEOTIDE SEQUENCE</scope>
    <source>
        <strain evidence="1">ATCC 10970</strain>
    </source>
</reference>
<evidence type="ECO:0000313" key="2">
    <source>
        <dbReference type="Proteomes" id="UP000011074"/>
    </source>
</evidence>
<proteinExistence type="predicted"/>
<dbReference type="Proteomes" id="UP000011074">
    <property type="component" value="Chromosome"/>
</dbReference>
<sequence length="71" mass="7876">MNHEVVVPCVLLHPLQESQHTSFGGDVCEDPGLQPCGVLDRAGLHGLCRSFVLFNASSEEVRQVRDFITFH</sequence>
<organism evidence="1 2">
    <name type="scientific">Streptomyces rimosus subsp. rimosus (strain ATCC 10970 / DSM 40260 / JCM 4667 / NRRL 2234)</name>
    <dbReference type="NCBI Taxonomy" id="1265868"/>
    <lineage>
        <taxon>Bacteria</taxon>
        <taxon>Bacillati</taxon>
        <taxon>Actinomycetota</taxon>
        <taxon>Actinomycetes</taxon>
        <taxon>Kitasatosporales</taxon>
        <taxon>Streptomycetaceae</taxon>
        <taxon>Streptomyces</taxon>
    </lineage>
</organism>
<dbReference type="EMBL" id="CP048261">
    <property type="protein sequence ID" value="QST84893.1"/>
    <property type="molecule type" value="Genomic_DNA"/>
</dbReference>
<reference evidence="1" key="2">
    <citation type="submission" date="2020-01" db="EMBL/GenBank/DDBJ databases">
        <authorList>
            <person name="Algora L."/>
            <person name="Schniete J.K."/>
            <person name="MacFadyen A."/>
            <person name="Hoskisson P.A."/>
            <person name="Hunter I.S."/>
            <person name="Herron P.R."/>
        </authorList>
    </citation>
    <scope>NUCLEOTIDE SEQUENCE</scope>
    <source>
        <strain evidence="1">ATCC 10970</strain>
    </source>
</reference>
<protein>
    <submittedName>
        <fullName evidence="1">Uncharacterized protein</fullName>
    </submittedName>
</protein>
<evidence type="ECO:0000313" key="1">
    <source>
        <dbReference type="EMBL" id="QST84893.1"/>
    </source>
</evidence>
<dbReference type="AlphaFoldDB" id="A0A8A1UWA9"/>